<dbReference type="Gene3D" id="1.20.1440.130">
    <property type="entry name" value="VKOR domain"/>
    <property type="match status" value="1"/>
</dbReference>
<dbReference type="PANTHER" id="PTHR34573:SF1">
    <property type="entry name" value="VITAMIN K EPOXIDE REDUCTASE DOMAIN-CONTAINING PROTEIN"/>
    <property type="match status" value="1"/>
</dbReference>
<accession>A0A1F4XQ60</accession>
<feature type="transmembrane region" description="Helical" evidence="10">
    <location>
        <begin position="60"/>
        <end position="78"/>
    </location>
</feature>
<dbReference type="GO" id="GO:0016491">
    <property type="term" value="F:oxidoreductase activity"/>
    <property type="evidence" value="ECO:0007669"/>
    <property type="project" value="UniProtKB-KW"/>
</dbReference>
<evidence type="ECO:0000259" key="11">
    <source>
        <dbReference type="SMART" id="SM00756"/>
    </source>
</evidence>
<dbReference type="Pfam" id="PF07884">
    <property type="entry name" value="VKOR"/>
    <property type="match status" value="1"/>
</dbReference>
<dbReference type="EMBL" id="MEWU01000027">
    <property type="protein sequence ID" value="OGC83163.1"/>
    <property type="molecule type" value="Genomic_DNA"/>
</dbReference>
<reference evidence="12 13" key="1">
    <citation type="journal article" date="2016" name="Nat. Commun.">
        <title>Thousands of microbial genomes shed light on interconnected biogeochemical processes in an aquifer system.</title>
        <authorList>
            <person name="Anantharaman K."/>
            <person name="Brown C.T."/>
            <person name="Hug L.A."/>
            <person name="Sharon I."/>
            <person name="Castelle C.J."/>
            <person name="Probst A.J."/>
            <person name="Thomas B.C."/>
            <person name="Singh A."/>
            <person name="Wilkins M.J."/>
            <person name="Karaoz U."/>
            <person name="Brodie E.L."/>
            <person name="Williams K.H."/>
            <person name="Hubbard S.S."/>
            <person name="Banfield J.F."/>
        </authorList>
    </citation>
    <scope>NUCLEOTIDE SEQUENCE [LARGE SCALE GENOMIC DNA]</scope>
</reference>
<dbReference type="Proteomes" id="UP000177564">
    <property type="component" value="Unassembled WGS sequence"/>
</dbReference>
<keyword evidence="6" id="KW-0560">Oxidoreductase</keyword>
<keyword evidence="5 10" id="KW-1133">Transmembrane helix</keyword>
<comment type="caution">
    <text evidence="12">The sequence shown here is derived from an EMBL/GenBank/DDBJ whole genome shotgun (WGS) entry which is preliminary data.</text>
</comment>
<keyword evidence="7 10" id="KW-0472">Membrane</keyword>
<dbReference type="InterPro" id="IPR012932">
    <property type="entry name" value="VKOR"/>
</dbReference>
<evidence type="ECO:0000256" key="7">
    <source>
        <dbReference type="ARBA" id="ARBA00023136"/>
    </source>
</evidence>
<keyword evidence="9" id="KW-0676">Redox-active center</keyword>
<evidence type="ECO:0000256" key="9">
    <source>
        <dbReference type="ARBA" id="ARBA00023284"/>
    </source>
</evidence>
<comment type="subcellular location">
    <subcellularLocation>
        <location evidence="1">Membrane</location>
        <topology evidence="1">Multi-pass membrane protein</topology>
    </subcellularLocation>
</comment>
<dbReference type="STRING" id="1797240.A3D68_00175"/>
<sequence>MNSPKPPLAPFVLIALALVGLGDTLYLSYFQYLNLVPSCAIGGCEIVLTSSHAKFFGVPLSYIGLVYYAYMLCLAALLAMEPRSFALRAGALAYTGVGVVYSIYAIFYVQLTLIGALCQFCAISALTTLVLFAAALWHWHATHTIMD</sequence>
<keyword evidence="4" id="KW-0874">Quinone</keyword>
<evidence type="ECO:0000256" key="6">
    <source>
        <dbReference type="ARBA" id="ARBA00023002"/>
    </source>
</evidence>
<dbReference type="SMART" id="SM00756">
    <property type="entry name" value="VKc"/>
    <property type="match status" value="1"/>
</dbReference>
<name>A0A1F4XQ60_9BACT</name>
<dbReference type="AlphaFoldDB" id="A0A1F4XQ60"/>
<gene>
    <name evidence="12" type="ORF">A3D68_00175</name>
</gene>
<keyword evidence="3 10" id="KW-0812">Transmembrane</keyword>
<evidence type="ECO:0000256" key="2">
    <source>
        <dbReference type="ARBA" id="ARBA00006214"/>
    </source>
</evidence>
<keyword evidence="8" id="KW-1015">Disulfide bond</keyword>
<comment type="similarity">
    <text evidence="2">Belongs to the VKOR family.</text>
</comment>
<dbReference type="CDD" id="cd12916">
    <property type="entry name" value="VKOR_1"/>
    <property type="match status" value="1"/>
</dbReference>
<evidence type="ECO:0000256" key="4">
    <source>
        <dbReference type="ARBA" id="ARBA00022719"/>
    </source>
</evidence>
<dbReference type="PANTHER" id="PTHR34573">
    <property type="entry name" value="VKC DOMAIN-CONTAINING PROTEIN"/>
    <property type="match status" value="1"/>
</dbReference>
<evidence type="ECO:0000256" key="10">
    <source>
        <dbReference type="SAM" id="Phobius"/>
    </source>
</evidence>
<feature type="domain" description="Vitamin K epoxide reductase" evidence="11">
    <location>
        <begin position="6"/>
        <end position="139"/>
    </location>
</feature>
<feature type="transmembrane region" description="Helical" evidence="10">
    <location>
        <begin position="85"/>
        <end position="107"/>
    </location>
</feature>
<evidence type="ECO:0000313" key="12">
    <source>
        <dbReference type="EMBL" id="OGC83163.1"/>
    </source>
</evidence>
<evidence type="ECO:0000256" key="3">
    <source>
        <dbReference type="ARBA" id="ARBA00022692"/>
    </source>
</evidence>
<dbReference type="GO" id="GO:0048038">
    <property type="term" value="F:quinone binding"/>
    <property type="evidence" value="ECO:0007669"/>
    <property type="project" value="UniProtKB-KW"/>
</dbReference>
<evidence type="ECO:0000256" key="5">
    <source>
        <dbReference type="ARBA" id="ARBA00022989"/>
    </source>
</evidence>
<organism evidence="12 13">
    <name type="scientific">Candidatus Adlerbacteria bacterium RIFCSPHIGHO2_02_FULL_52_17</name>
    <dbReference type="NCBI Taxonomy" id="1797240"/>
    <lineage>
        <taxon>Bacteria</taxon>
        <taxon>Candidatus Adleribacteriota</taxon>
    </lineage>
</organism>
<dbReference type="GO" id="GO:0016020">
    <property type="term" value="C:membrane"/>
    <property type="evidence" value="ECO:0007669"/>
    <property type="project" value="UniProtKB-SubCell"/>
</dbReference>
<evidence type="ECO:0000256" key="8">
    <source>
        <dbReference type="ARBA" id="ARBA00023157"/>
    </source>
</evidence>
<feature type="transmembrane region" description="Helical" evidence="10">
    <location>
        <begin position="113"/>
        <end position="137"/>
    </location>
</feature>
<protein>
    <recommendedName>
        <fullName evidence="11">Vitamin K epoxide reductase domain-containing protein</fullName>
    </recommendedName>
</protein>
<dbReference type="InterPro" id="IPR044698">
    <property type="entry name" value="VKOR/LTO1"/>
</dbReference>
<dbReference type="InterPro" id="IPR038354">
    <property type="entry name" value="VKOR_sf"/>
</dbReference>
<proteinExistence type="inferred from homology"/>
<evidence type="ECO:0000256" key="1">
    <source>
        <dbReference type="ARBA" id="ARBA00004141"/>
    </source>
</evidence>
<evidence type="ECO:0000313" key="13">
    <source>
        <dbReference type="Proteomes" id="UP000177564"/>
    </source>
</evidence>